<comment type="caution">
    <text evidence="1">The sequence shown here is derived from an EMBL/GenBank/DDBJ whole genome shotgun (WGS) entry which is preliminary data.</text>
</comment>
<accession>A0A6A1WP67</accession>
<keyword evidence="2" id="KW-1185">Reference proteome</keyword>
<gene>
    <name evidence="1" type="ORF">CJ030_MR1G017487</name>
</gene>
<protein>
    <submittedName>
        <fullName evidence="1">Uncharacterized protein</fullName>
    </submittedName>
</protein>
<evidence type="ECO:0000313" key="1">
    <source>
        <dbReference type="EMBL" id="KAB1225538.1"/>
    </source>
</evidence>
<name>A0A6A1WP67_9ROSI</name>
<sequence>MENRVQMLESEVASLKSTIQMMAQAWEQRQYQDVPITIRFHQQFIDHLMQVGKQVLTNARNETLEPAPQTIT</sequence>
<organism evidence="1 2">
    <name type="scientific">Morella rubra</name>
    <name type="common">Chinese bayberry</name>
    <dbReference type="NCBI Taxonomy" id="262757"/>
    <lineage>
        <taxon>Eukaryota</taxon>
        <taxon>Viridiplantae</taxon>
        <taxon>Streptophyta</taxon>
        <taxon>Embryophyta</taxon>
        <taxon>Tracheophyta</taxon>
        <taxon>Spermatophyta</taxon>
        <taxon>Magnoliopsida</taxon>
        <taxon>eudicotyledons</taxon>
        <taxon>Gunneridae</taxon>
        <taxon>Pentapetalae</taxon>
        <taxon>rosids</taxon>
        <taxon>fabids</taxon>
        <taxon>Fagales</taxon>
        <taxon>Myricaceae</taxon>
        <taxon>Morella</taxon>
    </lineage>
</organism>
<proteinExistence type="predicted"/>
<reference evidence="1 2" key="1">
    <citation type="journal article" date="2019" name="Plant Biotechnol. J.">
        <title>The red bayberry genome and genetic basis of sex determination.</title>
        <authorList>
            <person name="Jia H.M."/>
            <person name="Jia H.J."/>
            <person name="Cai Q.L."/>
            <person name="Wang Y."/>
            <person name="Zhao H.B."/>
            <person name="Yang W.F."/>
            <person name="Wang G.Y."/>
            <person name="Li Y.H."/>
            <person name="Zhan D.L."/>
            <person name="Shen Y.T."/>
            <person name="Niu Q.F."/>
            <person name="Chang L."/>
            <person name="Qiu J."/>
            <person name="Zhao L."/>
            <person name="Xie H.B."/>
            <person name="Fu W.Y."/>
            <person name="Jin J."/>
            <person name="Li X.W."/>
            <person name="Jiao Y."/>
            <person name="Zhou C.C."/>
            <person name="Tu T."/>
            <person name="Chai C.Y."/>
            <person name="Gao J.L."/>
            <person name="Fan L.J."/>
            <person name="van de Weg E."/>
            <person name="Wang J.Y."/>
            <person name="Gao Z.S."/>
        </authorList>
    </citation>
    <scope>NUCLEOTIDE SEQUENCE [LARGE SCALE GENOMIC DNA]</scope>
    <source>
        <tissue evidence="1">Leaves</tissue>
    </source>
</reference>
<dbReference type="Proteomes" id="UP000516437">
    <property type="component" value="Chromosome 1"/>
</dbReference>
<dbReference type="EMBL" id="RXIC02000019">
    <property type="protein sequence ID" value="KAB1225538.1"/>
    <property type="molecule type" value="Genomic_DNA"/>
</dbReference>
<evidence type="ECO:0000313" key="2">
    <source>
        <dbReference type="Proteomes" id="UP000516437"/>
    </source>
</evidence>
<dbReference type="AlphaFoldDB" id="A0A6A1WP67"/>